<dbReference type="Gene3D" id="3.40.50.2300">
    <property type="match status" value="2"/>
</dbReference>
<dbReference type="InterPro" id="IPR028082">
    <property type="entry name" value="Peripla_BP_I"/>
</dbReference>
<keyword evidence="6" id="KW-0675">Receptor</keyword>
<keyword evidence="2 9" id="KW-0812">Transmembrane</keyword>
<feature type="transmembrane region" description="Helical" evidence="9">
    <location>
        <begin position="473"/>
        <end position="496"/>
    </location>
</feature>
<evidence type="ECO:0000313" key="12">
    <source>
        <dbReference type="WBParaSite" id="SMUV_0000412501-mRNA-1"/>
    </source>
</evidence>
<feature type="transmembrane region" description="Helical" evidence="9">
    <location>
        <begin position="446"/>
        <end position="467"/>
    </location>
</feature>
<evidence type="ECO:0000256" key="5">
    <source>
        <dbReference type="ARBA" id="ARBA00023136"/>
    </source>
</evidence>
<dbReference type="GO" id="GO:0004965">
    <property type="term" value="F:G protein-coupled GABA receptor activity"/>
    <property type="evidence" value="ECO:0007669"/>
    <property type="project" value="InterPro"/>
</dbReference>
<evidence type="ECO:0000256" key="3">
    <source>
        <dbReference type="ARBA" id="ARBA00022989"/>
    </source>
</evidence>
<feature type="transmembrane region" description="Helical" evidence="9">
    <location>
        <begin position="643"/>
        <end position="664"/>
    </location>
</feature>
<dbReference type="InterPro" id="IPR017978">
    <property type="entry name" value="GPCR_3_C"/>
</dbReference>
<name>A0A0N5AI89_9BILA</name>
<sequence length="702" mass="80106">MSYVKGITEVAVRNVSLVLIVFNYFSQKETSVGMQALFELMNATPRPFGIFGDAYTNVNEPLAMASKYWHLLHLSYAETDAKFATADAQEMYPTFFRIVPGDQNLNNARGRFISRFHWKKVGTIKQSDDPKYALPHEWLTILLEHKYRVNVNYTAGITHTELESIEHGLLELKKRNLRIFIGDFSETLATRVMCEVYWQQMYGKNYVWILPGYQNDLWWKQVNGTNCSIQALKAAIDGHFAIKFAQYSPQLSQRIIGDKTVRDVKQELESACGNRHCGNNQFIGYAYDGVWALAIAINTASLKYRNHYGVRFRPTNDENSWKAMHKLLFEALDQTLFQGGTVKFKDNDRLGIVEILRWCNGSYVNIGYYNSLSNILTPERMLYGWKAPLDSNKEIEERVYVDHLLFIVSSLVALTGIAVAIIFLSINIRFRNYRFIKMSSPNLNNLIIAGSICTYASIILLGIDTRFMSYECFVSICYIKTWVLCLGFTLAFGSMFSKTWRVHSIFTNICMNKKAIKDYKLFLIVGCFVLLDVLTLLLWAFISPYSVAVDKLDSYVLEDKLIKVKPQVERCYSGDSFMFQAILLVSKGLLMILGCFLAWETRHVNVPALNDSKYIGLSVYIVVVVSTLGISLAFILQDRINQAYGLTSFFIFVTTTATLCLVFVPKKSQQVQNLLNGMEKPERSIENSISGLLNSRLPETIV</sequence>
<dbReference type="PANTHER" id="PTHR10519:SF74">
    <property type="entry name" value="GAMMA-AMINOBUTYRIC ACID TYPE B RECEPTOR SUBUNIT 2"/>
    <property type="match status" value="1"/>
</dbReference>
<feature type="transmembrane region" description="Helical" evidence="9">
    <location>
        <begin position="577"/>
        <end position="599"/>
    </location>
</feature>
<organism evidence="11 12">
    <name type="scientific">Syphacia muris</name>
    <dbReference type="NCBI Taxonomy" id="451379"/>
    <lineage>
        <taxon>Eukaryota</taxon>
        <taxon>Metazoa</taxon>
        <taxon>Ecdysozoa</taxon>
        <taxon>Nematoda</taxon>
        <taxon>Chromadorea</taxon>
        <taxon>Rhabditida</taxon>
        <taxon>Spirurina</taxon>
        <taxon>Oxyuridomorpha</taxon>
        <taxon>Oxyuroidea</taxon>
        <taxon>Oxyuridae</taxon>
        <taxon>Syphacia</taxon>
    </lineage>
</organism>
<keyword evidence="5 9" id="KW-0472">Membrane</keyword>
<dbReference type="AlphaFoldDB" id="A0A0N5AI89"/>
<dbReference type="PRINTS" id="PR01176">
    <property type="entry name" value="GABABRECEPTR"/>
</dbReference>
<dbReference type="PROSITE" id="PS50259">
    <property type="entry name" value="G_PROTEIN_RECEP_F3_4"/>
    <property type="match status" value="1"/>
</dbReference>
<evidence type="ECO:0000256" key="4">
    <source>
        <dbReference type="ARBA" id="ARBA00023040"/>
    </source>
</evidence>
<proteinExistence type="predicted"/>
<protein>
    <submittedName>
        <fullName evidence="12">G_PROTEIN_RECEP_F3_4 domain-containing protein</fullName>
    </submittedName>
</protein>
<keyword evidence="4" id="KW-0297">G-protein coupled receptor</keyword>
<accession>A0A0N5AI89</accession>
<dbReference type="SUPFAM" id="SSF53822">
    <property type="entry name" value="Periplasmic binding protein-like I"/>
    <property type="match status" value="1"/>
</dbReference>
<dbReference type="CDD" id="cd06366">
    <property type="entry name" value="PBP1_GABAb_receptor"/>
    <property type="match status" value="1"/>
</dbReference>
<feature type="domain" description="G-protein coupled receptors family 3 profile" evidence="10">
    <location>
        <begin position="405"/>
        <end position="666"/>
    </location>
</feature>
<evidence type="ECO:0000256" key="6">
    <source>
        <dbReference type="ARBA" id="ARBA00023170"/>
    </source>
</evidence>
<evidence type="ECO:0000259" key="10">
    <source>
        <dbReference type="PROSITE" id="PS50259"/>
    </source>
</evidence>
<evidence type="ECO:0000256" key="1">
    <source>
        <dbReference type="ARBA" id="ARBA00004141"/>
    </source>
</evidence>
<feature type="transmembrane region" description="Helical" evidence="9">
    <location>
        <begin position="521"/>
        <end position="542"/>
    </location>
</feature>
<keyword evidence="3 9" id="KW-1133">Transmembrane helix</keyword>
<evidence type="ECO:0000256" key="9">
    <source>
        <dbReference type="SAM" id="Phobius"/>
    </source>
</evidence>
<feature type="transmembrane region" description="Helical" evidence="9">
    <location>
        <begin position="404"/>
        <end position="426"/>
    </location>
</feature>
<evidence type="ECO:0000256" key="7">
    <source>
        <dbReference type="ARBA" id="ARBA00023180"/>
    </source>
</evidence>
<keyword evidence="11" id="KW-1185">Reference proteome</keyword>
<evidence type="ECO:0000256" key="8">
    <source>
        <dbReference type="ARBA" id="ARBA00023224"/>
    </source>
</evidence>
<keyword evidence="7" id="KW-0325">Glycoprotein</keyword>
<dbReference type="Proteomes" id="UP000046393">
    <property type="component" value="Unplaced"/>
</dbReference>
<dbReference type="GO" id="GO:0038039">
    <property type="term" value="C:G protein-coupled receptor heterodimeric complex"/>
    <property type="evidence" value="ECO:0007669"/>
    <property type="project" value="TreeGrafter"/>
</dbReference>
<comment type="subcellular location">
    <subcellularLocation>
        <location evidence="1">Membrane</location>
        <topology evidence="1">Multi-pass membrane protein</topology>
    </subcellularLocation>
</comment>
<reference evidence="12" key="1">
    <citation type="submission" date="2017-02" db="UniProtKB">
        <authorList>
            <consortium name="WormBaseParasite"/>
        </authorList>
    </citation>
    <scope>IDENTIFICATION</scope>
</reference>
<dbReference type="PANTHER" id="PTHR10519">
    <property type="entry name" value="GABA-B RECEPTOR"/>
    <property type="match status" value="1"/>
</dbReference>
<dbReference type="GO" id="GO:0007214">
    <property type="term" value="P:gamma-aminobutyric acid signaling pathway"/>
    <property type="evidence" value="ECO:0007669"/>
    <property type="project" value="TreeGrafter"/>
</dbReference>
<dbReference type="STRING" id="451379.A0A0N5AI89"/>
<dbReference type="InterPro" id="IPR001828">
    <property type="entry name" value="ANF_lig-bd_rcpt"/>
</dbReference>
<evidence type="ECO:0000313" key="11">
    <source>
        <dbReference type="Proteomes" id="UP000046393"/>
    </source>
</evidence>
<feature type="transmembrane region" description="Helical" evidence="9">
    <location>
        <begin position="619"/>
        <end position="637"/>
    </location>
</feature>
<dbReference type="InterPro" id="IPR002455">
    <property type="entry name" value="GPCR3_GABA-B"/>
</dbReference>
<dbReference type="PRINTS" id="PR01177">
    <property type="entry name" value="GABAB1RECPTR"/>
</dbReference>
<evidence type="ECO:0000256" key="2">
    <source>
        <dbReference type="ARBA" id="ARBA00022692"/>
    </source>
</evidence>
<dbReference type="WBParaSite" id="SMUV_0000412501-mRNA-1">
    <property type="protein sequence ID" value="SMUV_0000412501-mRNA-1"/>
    <property type="gene ID" value="SMUV_0000412501"/>
</dbReference>
<dbReference type="Pfam" id="PF01094">
    <property type="entry name" value="ANF_receptor"/>
    <property type="match status" value="1"/>
</dbReference>
<dbReference type="Pfam" id="PF00003">
    <property type="entry name" value="7tm_3"/>
    <property type="match status" value="1"/>
</dbReference>
<keyword evidence="8" id="KW-0807">Transducer</keyword>